<feature type="region of interest" description="Disordered" evidence="1">
    <location>
        <begin position="306"/>
        <end position="349"/>
    </location>
</feature>
<dbReference type="STRING" id="1392247.A0A3N4KQE5"/>
<dbReference type="EMBL" id="ML119127">
    <property type="protein sequence ID" value="RPB12707.1"/>
    <property type="molecule type" value="Genomic_DNA"/>
</dbReference>
<protein>
    <submittedName>
        <fullName evidence="2">Uncharacterized protein</fullName>
    </submittedName>
</protein>
<dbReference type="OrthoDB" id="5377323at2759"/>
<proteinExistence type="predicted"/>
<dbReference type="Proteomes" id="UP000277580">
    <property type="component" value="Unassembled WGS sequence"/>
</dbReference>
<feature type="region of interest" description="Disordered" evidence="1">
    <location>
        <begin position="1"/>
        <end position="42"/>
    </location>
</feature>
<dbReference type="InParanoid" id="A0A3N4KQE5"/>
<sequence>MTQMSKGNKYTIPRRRISNNRSAYTAPGITPTPPGRNPGIVFVPAGASAVQTYLQPSETSTPVQGSSAANKDVPKASIRMILKRSNSPSSKPAEISTRGSSGDILLQDIMKEMHTHSLEQNETPHVSPDLSVPLNHDISFHPFESKLWVNFYKAPPLPAEDEKWPDFRTRNNAMLNAPILARSDMLPDQLFEHMNPKGPTHAPVKVETQVKHAAPVRSFRMQPLVNPLLQKPSRVSPKKSSEVRGSAQAWKPPPAFVPGIPFQAVTTNPTTTQEKLSTPQLGREVGNSTAGSIHIADIDPAIWRAKSSSTQAAPMEPYPESHSNPPAPKHSRSGVRNRPAATPDVSVPMRGIPSMPMMGPDDQNFQIEPRVSANPNWTSGYYPPLFQQQGVVRNSPEQYLHPANLIGSSPNTSRNRSASNAAPVLLTSTRGVYIRGLPANITRSQLCANIRGGAIERFTLLTVDDKLDAAVFFITTEAAKAYKQFTNGVGGIWWNPKDHHNSFPSFTAFIGPECCGYDRLSDSVRKAVDNENATRCVVAFGIPEILSIEGIIQRLQRAIHPHKVEIESFTDTTAVVGPGGPEHKRMTIIRFTSITMALRARRYFKETSMFQGMTVHFAPDECAGPLSELSVKWNKELHTSNLMRPSRRNLHGEFAVGMNELASRMDGAGGRKKRA</sequence>
<evidence type="ECO:0000313" key="3">
    <source>
        <dbReference type="Proteomes" id="UP000277580"/>
    </source>
</evidence>
<feature type="region of interest" description="Disordered" evidence="1">
    <location>
        <begin position="270"/>
        <end position="289"/>
    </location>
</feature>
<accession>A0A3N4KQE5</accession>
<gene>
    <name evidence="2" type="ORF">P167DRAFT_587794</name>
</gene>
<evidence type="ECO:0000313" key="2">
    <source>
        <dbReference type="EMBL" id="RPB12707.1"/>
    </source>
</evidence>
<keyword evidence="3" id="KW-1185">Reference proteome</keyword>
<reference evidence="2 3" key="1">
    <citation type="journal article" date="2018" name="Nat. Ecol. Evol.">
        <title>Pezizomycetes genomes reveal the molecular basis of ectomycorrhizal truffle lifestyle.</title>
        <authorList>
            <person name="Murat C."/>
            <person name="Payen T."/>
            <person name="Noel B."/>
            <person name="Kuo A."/>
            <person name="Morin E."/>
            <person name="Chen J."/>
            <person name="Kohler A."/>
            <person name="Krizsan K."/>
            <person name="Balestrini R."/>
            <person name="Da Silva C."/>
            <person name="Montanini B."/>
            <person name="Hainaut M."/>
            <person name="Levati E."/>
            <person name="Barry K.W."/>
            <person name="Belfiori B."/>
            <person name="Cichocki N."/>
            <person name="Clum A."/>
            <person name="Dockter R.B."/>
            <person name="Fauchery L."/>
            <person name="Guy J."/>
            <person name="Iotti M."/>
            <person name="Le Tacon F."/>
            <person name="Lindquist E.A."/>
            <person name="Lipzen A."/>
            <person name="Malagnac F."/>
            <person name="Mello A."/>
            <person name="Molinier V."/>
            <person name="Miyauchi S."/>
            <person name="Poulain J."/>
            <person name="Riccioni C."/>
            <person name="Rubini A."/>
            <person name="Sitrit Y."/>
            <person name="Splivallo R."/>
            <person name="Traeger S."/>
            <person name="Wang M."/>
            <person name="Zifcakova L."/>
            <person name="Wipf D."/>
            <person name="Zambonelli A."/>
            <person name="Paolocci F."/>
            <person name="Nowrousian M."/>
            <person name="Ottonello S."/>
            <person name="Baldrian P."/>
            <person name="Spatafora J.W."/>
            <person name="Henrissat B."/>
            <person name="Nagy L.G."/>
            <person name="Aury J.M."/>
            <person name="Wincker P."/>
            <person name="Grigoriev I.V."/>
            <person name="Bonfante P."/>
            <person name="Martin F.M."/>
        </authorList>
    </citation>
    <scope>NUCLEOTIDE SEQUENCE [LARGE SCALE GENOMIC DNA]</scope>
    <source>
        <strain evidence="2 3">CCBAS932</strain>
    </source>
</reference>
<organism evidence="2 3">
    <name type="scientific">Morchella conica CCBAS932</name>
    <dbReference type="NCBI Taxonomy" id="1392247"/>
    <lineage>
        <taxon>Eukaryota</taxon>
        <taxon>Fungi</taxon>
        <taxon>Dikarya</taxon>
        <taxon>Ascomycota</taxon>
        <taxon>Pezizomycotina</taxon>
        <taxon>Pezizomycetes</taxon>
        <taxon>Pezizales</taxon>
        <taxon>Morchellaceae</taxon>
        <taxon>Morchella</taxon>
    </lineage>
</organism>
<dbReference type="AlphaFoldDB" id="A0A3N4KQE5"/>
<name>A0A3N4KQE5_9PEZI</name>
<evidence type="ECO:0000256" key="1">
    <source>
        <dbReference type="SAM" id="MobiDB-lite"/>
    </source>
</evidence>